<evidence type="ECO:0000256" key="6">
    <source>
        <dbReference type="ARBA" id="ARBA00022741"/>
    </source>
</evidence>
<dbReference type="Gene3D" id="1.10.3090.10">
    <property type="entry name" value="cca-adding enzyme, domain 2"/>
    <property type="match status" value="1"/>
</dbReference>
<keyword evidence="3" id="KW-0819">tRNA processing</keyword>
<evidence type="ECO:0000313" key="12">
    <source>
        <dbReference type="Proteomes" id="UP001310692"/>
    </source>
</evidence>
<dbReference type="Pfam" id="PF01743">
    <property type="entry name" value="PolyA_pol"/>
    <property type="match status" value="1"/>
</dbReference>
<comment type="caution">
    <text evidence="11">The sequence shown here is derived from an EMBL/GenBank/DDBJ whole genome shotgun (WGS) entry which is preliminary data.</text>
</comment>
<dbReference type="SUPFAM" id="SSF81301">
    <property type="entry name" value="Nucleotidyltransferase"/>
    <property type="match status" value="1"/>
</dbReference>
<dbReference type="EMBL" id="JAZDRO010000002">
    <property type="protein sequence ID" value="MEE2566156.1"/>
    <property type="molecule type" value="Genomic_DNA"/>
</dbReference>
<dbReference type="InterPro" id="IPR032828">
    <property type="entry name" value="PolyA_RNA-bd"/>
</dbReference>
<dbReference type="PANTHER" id="PTHR46173:SF1">
    <property type="entry name" value="CCA TRNA NUCLEOTIDYLTRANSFERASE 1, MITOCHONDRIAL"/>
    <property type="match status" value="1"/>
</dbReference>
<evidence type="ECO:0000259" key="9">
    <source>
        <dbReference type="Pfam" id="PF01743"/>
    </source>
</evidence>
<dbReference type="InterPro" id="IPR050264">
    <property type="entry name" value="Bact_CCA-adding_enz_type3_sf"/>
</dbReference>
<dbReference type="Pfam" id="PF12627">
    <property type="entry name" value="PolyA_pol_RNAbd"/>
    <property type="match status" value="1"/>
</dbReference>
<evidence type="ECO:0000256" key="3">
    <source>
        <dbReference type="ARBA" id="ARBA00022694"/>
    </source>
</evidence>
<reference evidence="11 12" key="1">
    <citation type="submission" date="2024-01" db="EMBL/GenBank/DDBJ databases">
        <title>Hyphobacterium bacterium isolated from marine sediment.</title>
        <authorList>
            <person name="Zhao S."/>
        </authorList>
    </citation>
    <scope>NUCLEOTIDE SEQUENCE [LARGE SCALE GENOMIC DNA]</scope>
    <source>
        <strain evidence="11 12">Y60-23</strain>
    </source>
</reference>
<dbReference type="SUPFAM" id="SSF81891">
    <property type="entry name" value="Poly A polymerase C-terminal region-like"/>
    <property type="match status" value="1"/>
</dbReference>
<evidence type="ECO:0000256" key="5">
    <source>
        <dbReference type="ARBA" id="ARBA00022723"/>
    </source>
</evidence>
<evidence type="ECO:0000256" key="4">
    <source>
        <dbReference type="ARBA" id="ARBA00022695"/>
    </source>
</evidence>
<organism evidence="11 12">
    <name type="scientific">Hyphobacterium marinum</name>
    <dbReference type="NCBI Taxonomy" id="3116574"/>
    <lineage>
        <taxon>Bacteria</taxon>
        <taxon>Pseudomonadati</taxon>
        <taxon>Pseudomonadota</taxon>
        <taxon>Alphaproteobacteria</taxon>
        <taxon>Maricaulales</taxon>
        <taxon>Maricaulaceae</taxon>
        <taxon>Hyphobacterium</taxon>
    </lineage>
</organism>
<evidence type="ECO:0000256" key="1">
    <source>
        <dbReference type="ARBA" id="ARBA00001946"/>
    </source>
</evidence>
<accession>A0ABU7LX84</accession>
<keyword evidence="12" id="KW-1185">Reference proteome</keyword>
<keyword evidence="6" id="KW-0547">Nucleotide-binding</keyword>
<keyword evidence="7" id="KW-0460">Magnesium</keyword>
<keyword evidence="8" id="KW-0694">RNA-binding</keyword>
<dbReference type="InterPro" id="IPR043519">
    <property type="entry name" value="NT_sf"/>
</dbReference>
<evidence type="ECO:0000259" key="10">
    <source>
        <dbReference type="Pfam" id="PF12627"/>
    </source>
</evidence>
<dbReference type="Proteomes" id="UP001310692">
    <property type="component" value="Unassembled WGS sequence"/>
</dbReference>
<name>A0ABU7LX84_9PROT</name>
<protein>
    <submittedName>
        <fullName evidence="11">CCA tRNA nucleotidyltransferase</fullName>
    </submittedName>
</protein>
<evidence type="ECO:0000256" key="7">
    <source>
        <dbReference type="ARBA" id="ARBA00022842"/>
    </source>
</evidence>
<feature type="domain" description="tRNA nucleotidyltransferase/poly(A) polymerase RNA and SrmB- binding" evidence="10">
    <location>
        <begin position="204"/>
        <end position="251"/>
    </location>
</feature>
<keyword evidence="4" id="KW-0548">Nucleotidyltransferase</keyword>
<proteinExistence type="inferred from homology"/>
<sequence>MSRPITLTGEAMKTTTKLLPAEHDWLAAAPTRRVMAALLEAAPGGARFVGGCVRNALTGHKVDDIDIATVLEPEAAADALREADIAVHPTGIEHGTLTAVADHQPFEVTTLRRDVSTDGRRATVAFTTSWEEDSARRDFRLNAIYADADGTLFDPQGGVADALARRIVFIGRAEDRIAEDYLRILRFFRFFAFYGGTEPDAAGLAACAAMTDGIARLSAERIWKEMKKLLAAPDPRASIEAMASSGVLPAVLGGDGETGTLDRLIDLDPASDPLLRFAALIGGDASGYARRLKVSNAEKDRLKAALNPDLAEQVASHWQSRAGIERLVYRQGNDAVSDQIALMAARAVTPPDGWGGALAHARSFRAPVFPVTGADLLGAGMAHGPQVGETLKRLEEDWVASRFGLSKAELLARI</sequence>
<feature type="domain" description="Poly A polymerase head" evidence="9">
    <location>
        <begin position="46"/>
        <end position="167"/>
    </location>
</feature>
<keyword evidence="2 8" id="KW-0808">Transferase</keyword>
<gene>
    <name evidence="11" type="ORF">V0U35_05635</name>
</gene>
<dbReference type="CDD" id="cd05398">
    <property type="entry name" value="NT_ClassII-CCAase"/>
    <property type="match status" value="1"/>
</dbReference>
<evidence type="ECO:0000313" key="11">
    <source>
        <dbReference type="EMBL" id="MEE2566156.1"/>
    </source>
</evidence>
<dbReference type="Gene3D" id="3.30.460.10">
    <property type="entry name" value="Beta Polymerase, domain 2"/>
    <property type="match status" value="1"/>
</dbReference>
<evidence type="ECO:0000256" key="2">
    <source>
        <dbReference type="ARBA" id="ARBA00022679"/>
    </source>
</evidence>
<keyword evidence="5" id="KW-0479">Metal-binding</keyword>
<comment type="similarity">
    <text evidence="8">Belongs to the tRNA nucleotidyltransferase/poly(A) polymerase family.</text>
</comment>
<evidence type="ECO:0000256" key="8">
    <source>
        <dbReference type="RuleBase" id="RU003953"/>
    </source>
</evidence>
<dbReference type="PANTHER" id="PTHR46173">
    <property type="entry name" value="CCA TRNA NUCLEOTIDYLTRANSFERASE 1, MITOCHONDRIAL"/>
    <property type="match status" value="1"/>
</dbReference>
<comment type="cofactor">
    <cofactor evidence="1">
        <name>Mg(2+)</name>
        <dbReference type="ChEBI" id="CHEBI:18420"/>
    </cofactor>
</comment>
<dbReference type="InterPro" id="IPR002646">
    <property type="entry name" value="PolA_pol_head_dom"/>
</dbReference>